<sequence>MSSREANGNGPDERETNLKLVYEQVYRSIQRSTEEATKIRHEVQELESFCRKGYIPPIYDAYAASQQEIQKMKEPGVQVLPEGVQEEKQLNVPMPPAPQVIEIPQLPLSCLQGDQEVVPKYLEGLGSSSSSGSSLGAQRRCTKAPSAKAKAKAVPIGLATAPAALVKPGNWAQ</sequence>
<dbReference type="Proteomes" id="UP001642484">
    <property type="component" value="Unassembled WGS sequence"/>
</dbReference>
<evidence type="ECO:0000313" key="3">
    <source>
        <dbReference type="Proteomes" id="UP001642484"/>
    </source>
</evidence>
<proteinExistence type="predicted"/>
<evidence type="ECO:0000256" key="1">
    <source>
        <dbReference type="SAM" id="MobiDB-lite"/>
    </source>
</evidence>
<accession>A0ABP0JTI8</accession>
<reference evidence="2 3" key="1">
    <citation type="submission" date="2024-02" db="EMBL/GenBank/DDBJ databases">
        <authorList>
            <person name="Chen Y."/>
            <person name="Shah S."/>
            <person name="Dougan E. K."/>
            <person name="Thang M."/>
            <person name="Chan C."/>
        </authorList>
    </citation>
    <scope>NUCLEOTIDE SEQUENCE [LARGE SCALE GENOMIC DNA]</scope>
</reference>
<protein>
    <submittedName>
        <fullName evidence="2">Uncharacterized protein</fullName>
    </submittedName>
</protein>
<comment type="caution">
    <text evidence="2">The sequence shown here is derived from an EMBL/GenBank/DDBJ whole genome shotgun (WGS) entry which is preliminary data.</text>
</comment>
<keyword evidence="3" id="KW-1185">Reference proteome</keyword>
<name>A0ABP0JTI8_9DINO</name>
<feature type="region of interest" description="Disordered" evidence="1">
    <location>
        <begin position="126"/>
        <end position="146"/>
    </location>
</feature>
<evidence type="ECO:0000313" key="2">
    <source>
        <dbReference type="EMBL" id="CAK9017775.1"/>
    </source>
</evidence>
<feature type="compositionally biased region" description="Low complexity" evidence="1">
    <location>
        <begin position="126"/>
        <end position="136"/>
    </location>
</feature>
<organism evidence="2 3">
    <name type="scientific">Durusdinium trenchii</name>
    <dbReference type="NCBI Taxonomy" id="1381693"/>
    <lineage>
        <taxon>Eukaryota</taxon>
        <taxon>Sar</taxon>
        <taxon>Alveolata</taxon>
        <taxon>Dinophyceae</taxon>
        <taxon>Suessiales</taxon>
        <taxon>Symbiodiniaceae</taxon>
        <taxon>Durusdinium</taxon>
    </lineage>
</organism>
<gene>
    <name evidence="2" type="ORF">CCMP2556_LOCUS12996</name>
</gene>
<feature type="non-terminal residue" evidence="2">
    <location>
        <position position="173"/>
    </location>
</feature>
<dbReference type="EMBL" id="CAXAMN010006491">
    <property type="protein sequence ID" value="CAK9017775.1"/>
    <property type="molecule type" value="Genomic_DNA"/>
</dbReference>